<dbReference type="Proteomes" id="UP001153636">
    <property type="component" value="Chromosome 11"/>
</dbReference>
<name>A0A9P0CII6_9CUCU</name>
<accession>A0A9P0CII6</accession>
<reference evidence="1" key="1">
    <citation type="submission" date="2022-01" db="EMBL/GenBank/DDBJ databases">
        <authorList>
            <person name="King R."/>
        </authorList>
    </citation>
    <scope>NUCLEOTIDE SEQUENCE</scope>
</reference>
<evidence type="ECO:0000313" key="2">
    <source>
        <dbReference type="Proteomes" id="UP001153636"/>
    </source>
</evidence>
<protein>
    <submittedName>
        <fullName evidence="1">Uncharacterized protein</fullName>
    </submittedName>
</protein>
<keyword evidence="2" id="KW-1185">Reference proteome</keyword>
<dbReference type="OrthoDB" id="8064889at2759"/>
<gene>
    <name evidence="1" type="ORF">PSYICH_LOCUS2503</name>
</gene>
<dbReference type="EMBL" id="OV651823">
    <property type="protein sequence ID" value="CAH1101288.1"/>
    <property type="molecule type" value="Genomic_DNA"/>
</dbReference>
<proteinExistence type="predicted"/>
<sequence length="107" mass="12317">MSPDRHYMSQLVLTYRIGGENTQHSHTNLEDGIVREPFFCNPDIPSTSKVPNEMSLPNISKFLTRQSLPKELPFFDGNPMDFINQYRNSNGLCGYSNEEISLDYRNV</sequence>
<dbReference type="AlphaFoldDB" id="A0A9P0CII6"/>
<organism evidence="1 2">
    <name type="scientific">Psylliodes chrysocephalus</name>
    <dbReference type="NCBI Taxonomy" id="3402493"/>
    <lineage>
        <taxon>Eukaryota</taxon>
        <taxon>Metazoa</taxon>
        <taxon>Ecdysozoa</taxon>
        <taxon>Arthropoda</taxon>
        <taxon>Hexapoda</taxon>
        <taxon>Insecta</taxon>
        <taxon>Pterygota</taxon>
        <taxon>Neoptera</taxon>
        <taxon>Endopterygota</taxon>
        <taxon>Coleoptera</taxon>
        <taxon>Polyphaga</taxon>
        <taxon>Cucujiformia</taxon>
        <taxon>Chrysomeloidea</taxon>
        <taxon>Chrysomelidae</taxon>
        <taxon>Galerucinae</taxon>
        <taxon>Alticini</taxon>
        <taxon>Psylliodes</taxon>
    </lineage>
</organism>
<evidence type="ECO:0000313" key="1">
    <source>
        <dbReference type="EMBL" id="CAH1101288.1"/>
    </source>
</evidence>